<keyword evidence="2" id="KW-1185">Reference proteome</keyword>
<evidence type="ECO:0000313" key="3">
    <source>
        <dbReference type="RefSeq" id="XP_065658804.1"/>
    </source>
</evidence>
<dbReference type="CDD" id="cd01650">
    <property type="entry name" value="RT_nLTR_like"/>
    <property type="match status" value="1"/>
</dbReference>
<dbReference type="GeneID" id="136083336"/>
<dbReference type="SUPFAM" id="SSF56672">
    <property type="entry name" value="DNA/RNA polymerases"/>
    <property type="match status" value="1"/>
</dbReference>
<dbReference type="Proteomes" id="UP001652625">
    <property type="component" value="Chromosome 08"/>
</dbReference>
<dbReference type="InterPro" id="IPR043502">
    <property type="entry name" value="DNA/RNA_pol_sf"/>
</dbReference>
<accession>A0ABM4CAV5</accession>
<dbReference type="RefSeq" id="XP_065658804.1">
    <property type="nucleotide sequence ID" value="XM_065802732.1"/>
</dbReference>
<reference evidence="3" key="1">
    <citation type="submission" date="2025-08" db="UniProtKB">
        <authorList>
            <consortium name="RefSeq"/>
        </authorList>
    </citation>
    <scope>IDENTIFICATION</scope>
</reference>
<feature type="domain" description="Reverse transcriptase" evidence="1">
    <location>
        <begin position="1"/>
        <end position="143"/>
    </location>
</feature>
<proteinExistence type="predicted"/>
<dbReference type="InterPro" id="IPR000477">
    <property type="entry name" value="RT_dom"/>
</dbReference>
<gene>
    <name evidence="3" type="primary">LOC136083336</name>
</gene>
<sequence length="143" mass="16516">MTAIPKISNPQSSNDYRPIAITSALYKVFESIITIFIVHHTKHIWVSNKQFGILPGRCTMDAIIQIIEDWSHAKDNNKSIYAIFFDFEKAFDLVSHDKLLLKLVNILPSWLTSWIAAYLSNRQQRIKRNDHTTDWKCIEAGAL</sequence>
<organism evidence="2 3">
    <name type="scientific">Hydra vulgaris</name>
    <name type="common">Hydra</name>
    <name type="synonym">Hydra attenuata</name>
    <dbReference type="NCBI Taxonomy" id="6087"/>
    <lineage>
        <taxon>Eukaryota</taxon>
        <taxon>Metazoa</taxon>
        <taxon>Cnidaria</taxon>
        <taxon>Hydrozoa</taxon>
        <taxon>Hydroidolina</taxon>
        <taxon>Anthoathecata</taxon>
        <taxon>Aplanulata</taxon>
        <taxon>Hydridae</taxon>
        <taxon>Hydra</taxon>
    </lineage>
</organism>
<evidence type="ECO:0000259" key="1">
    <source>
        <dbReference type="PROSITE" id="PS50878"/>
    </source>
</evidence>
<name>A0ABM4CAV5_HYDVU</name>
<dbReference type="PROSITE" id="PS50878">
    <property type="entry name" value="RT_POL"/>
    <property type="match status" value="1"/>
</dbReference>
<protein>
    <submittedName>
        <fullName evidence="3">Uncharacterized protein LOC136083336</fullName>
    </submittedName>
</protein>
<evidence type="ECO:0000313" key="2">
    <source>
        <dbReference type="Proteomes" id="UP001652625"/>
    </source>
</evidence>
<dbReference type="PANTHER" id="PTHR19446">
    <property type="entry name" value="REVERSE TRANSCRIPTASES"/>
    <property type="match status" value="1"/>
</dbReference>
<dbReference type="Pfam" id="PF00078">
    <property type="entry name" value="RVT_1"/>
    <property type="match status" value="1"/>
</dbReference>